<accession>A0A0H4QI63</accession>
<gene>
    <name evidence="2" type="ORF">ABM34_03560</name>
</gene>
<evidence type="ECO:0000313" key="3">
    <source>
        <dbReference type="Proteomes" id="UP000036106"/>
    </source>
</evidence>
<keyword evidence="3" id="KW-1185">Reference proteome</keyword>
<proteinExistence type="predicted"/>
<organism evidence="2 3">
    <name type="scientific">Companilactobacillus ginsenosidimutans</name>
    <dbReference type="NCBI Taxonomy" id="1007676"/>
    <lineage>
        <taxon>Bacteria</taxon>
        <taxon>Bacillati</taxon>
        <taxon>Bacillota</taxon>
        <taxon>Bacilli</taxon>
        <taxon>Lactobacillales</taxon>
        <taxon>Lactobacillaceae</taxon>
        <taxon>Companilactobacillus</taxon>
    </lineage>
</organism>
<dbReference type="RefSeq" id="WP_048703454.1">
    <property type="nucleotide sequence ID" value="NZ_CP012034.1"/>
</dbReference>
<dbReference type="PATRIC" id="fig|1007676.4.peg.734"/>
<dbReference type="EMBL" id="CP012034">
    <property type="protein sequence ID" value="AKP66731.1"/>
    <property type="molecule type" value="Genomic_DNA"/>
</dbReference>
<dbReference type="OrthoDB" id="2306492at2"/>
<evidence type="ECO:0000313" key="2">
    <source>
        <dbReference type="EMBL" id="AKP66731.1"/>
    </source>
</evidence>
<dbReference type="STRING" id="1007676.ABM34_03560"/>
<reference evidence="3" key="1">
    <citation type="submission" date="2015-07" db="EMBL/GenBank/DDBJ databases">
        <title>Lactobacillus ginsenosidimutans/EMML 3141/ whole genome sequencing.</title>
        <authorList>
            <person name="Kim M.K."/>
            <person name="Im W.-T."/>
            <person name="Srinivasan S."/>
            <person name="Lee J.-J."/>
        </authorList>
    </citation>
    <scope>NUCLEOTIDE SEQUENCE [LARGE SCALE GENOMIC DNA]</scope>
    <source>
        <strain evidence="3">EMML 3041</strain>
    </source>
</reference>
<feature type="transmembrane region" description="Helical" evidence="1">
    <location>
        <begin position="6"/>
        <end position="31"/>
    </location>
</feature>
<keyword evidence="1" id="KW-0472">Membrane</keyword>
<dbReference type="Proteomes" id="UP000036106">
    <property type="component" value="Chromosome"/>
</dbReference>
<protein>
    <submittedName>
        <fullName evidence="2">Uncharacterized protein</fullName>
    </submittedName>
</protein>
<dbReference type="AlphaFoldDB" id="A0A0H4QI63"/>
<evidence type="ECO:0000256" key="1">
    <source>
        <dbReference type="SAM" id="Phobius"/>
    </source>
</evidence>
<sequence length="126" mass="14341">MEIANLVVLIILTVVVMSGTILIPIPLYRLLKYVKQSNRPFFTITKTLDGKLAIQNTGKTESKIVDIFLSPESKYFEALNDISFAPGQAINIAIPNEEKQSKSLEIKYFDTRNQKLYDQKFSLQNL</sequence>
<keyword evidence="1" id="KW-1133">Transmembrane helix</keyword>
<dbReference type="KEGG" id="lgn:ABM34_03560"/>
<name>A0A0H4QI63_9LACO</name>
<keyword evidence="1" id="KW-0812">Transmembrane</keyword>